<feature type="domain" description="Fumarylacetoacetase-like C-terminal" evidence="2">
    <location>
        <begin position="52"/>
        <end position="251"/>
    </location>
</feature>
<evidence type="ECO:0000259" key="3">
    <source>
        <dbReference type="Pfam" id="PF10370"/>
    </source>
</evidence>
<dbReference type="PANTHER" id="PTHR11820:SF7">
    <property type="entry name" value="ACYLPYRUVASE FAHD1, MITOCHONDRIAL"/>
    <property type="match status" value="1"/>
</dbReference>
<protein>
    <recommendedName>
        <fullName evidence="6">2-hydroxyhepta-2,4-diene-1,7-dioate isomerase</fullName>
    </recommendedName>
</protein>
<evidence type="ECO:0000259" key="2">
    <source>
        <dbReference type="Pfam" id="PF01557"/>
    </source>
</evidence>
<dbReference type="PANTHER" id="PTHR11820">
    <property type="entry name" value="ACYLPYRUVASE"/>
    <property type="match status" value="1"/>
</dbReference>
<name>A0ABQ2D878_9DEIO</name>
<reference evidence="5" key="1">
    <citation type="journal article" date="2019" name="Int. J. Syst. Evol. Microbiol.">
        <title>The Global Catalogue of Microorganisms (GCM) 10K type strain sequencing project: providing services to taxonomists for standard genome sequencing and annotation.</title>
        <authorList>
            <consortium name="The Broad Institute Genomics Platform"/>
            <consortium name="The Broad Institute Genome Sequencing Center for Infectious Disease"/>
            <person name="Wu L."/>
            <person name="Ma J."/>
        </authorList>
    </citation>
    <scope>NUCLEOTIDE SEQUENCE [LARGE SCALE GENOMIC DNA]</scope>
    <source>
        <strain evidence="5">JCM 14370</strain>
    </source>
</reference>
<organism evidence="4 5">
    <name type="scientific">Deinococcus roseus</name>
    <dbReference type="NCBI Taxonomy" id="392414"/>
    <lineage>
        <taxon>Bacteria</taxon>
        <taxon>Thermotogati</taxon>
        <taxon>Deinococcota</taxon>
        <taxon>Deinococci</taxon>
        <taxon>Deinococcales</taxon>
        <taxon>Deinococcaceae</taxon>
        <taxon>Deinococcus</taxon>
    </lineage>
</organism>
<gene>
    <name evidence="4" type="ORF">GCM10008938_39300</name>
</gene>
<dbReference type="InterPro" id="IPR018833">
    <property type="entry name" value="Rv2993c-like_N"/>
</dbReference>
<dbReference type="Pfam" id="PF01557">
    <property type="entry name" value="FAA_hydrolase"/>
    <property type="match status" value="1"/>
</dbReference>
<keyword evidence="5" id="KW-1185">Reference proteome</keyword>
<evidence type="ECO:0000256" key="1">
    <source>
        <dbReference type="ARBA" id="ARBA00022723"/>
    </source>
</evidence>
<proteinExistence type="predicted"/>
<dbReference type="Pfam" id="PF10370">
    <property type="entry name" value="Rv2993c-like_N"/>
    <property type="match status" value="1"/>
</dbReference>
<accession>A0ABQ2D878</accession>
<dbReference type="EMBL" id="BMOD01000020">
    <property type="protein sequence ID" value="GGJ49457.1"/>
    <property type="molecule type" value="Genomic_DNA"/>
</dbReference>
<dbReference type="SUPFAM" id="SSF56529">
    <property type="entry name" value="FAH"/>
    <property type="match status" value="1"/>
</dbReference>
<evidence type="ECO:0000313" key="5">
    <source>
        <dbReference type="Proteomes" id="UP000632222"/>
    </source>
</evidence>
<dbReference type="RefSeq" id="WP_189005673.1">
    <property type="nucleotide sequence ID" value="NZ_BMOD01000020.1"/>
</dbReference>
<dbReference type="InterPro" id="IPR036663">
    <property type="entry name" value="Fumarylacetoacetase_C_sf"/>
</dbReference>
<evidence type="ECO:0008006" key="6">
    <source>
        <dbReference type="Google" id="ProtNLM"/>
    </source>
</evidence>
<evidence type="ECO:0000313" key="4">
    <source>
        <dbReference type="EMBL" id="GGJ49457.1"/>
    </source>
</evidence>
<comment type="caution">
    <text evidence="4">The sequence shown here is derived from an EMBL/GenBank/DDBJ whole genome shotgun (WGS) entry which is preliminary data.</text>
</comment>
<dbReference type="Proteomes" id="UP000632222">
    <property type="component" value="Unassembled WGS sequence"/>
</dbReference>
<dbReference type="InterPro" id="IPR011234">
    <property type="entry name" value="Fumarylacetoacetase-like_C"/>
</dbReference>
<feature type="domain" description="Rv2993c-like N-terminal" evidence="3">
    <location>
        <begin position="1"/>
        <end position="47"/>
    </location>
</feature>
<dbReference type="Gene3D" id="3.90.850.10">
    <property type="entry name" value="Fumarylacetoacetase-like, C-terminal domain"/>
    <property type="match status" value="1"/>
</dbReference>
<keyword evidence="1" id="KW-0479">Metal-binding</keyword>
<sequence length="252" mass="28026">MRIVRFEKDGHTHWGELDLQLVHVLTGFMGQRTAVNFDLTDVKLLAPATPSKIVCVGRNYADHIKELGNLPASGDLPKEPGLFLKAPNTLADPEQTVEYPSWTENLHFEGELALVIGKKARNIQQENALDYVYGYTCALDLTARDKQRSDLQWFRGKSADHFCPLGPWIETELDPFHLQVTTRINGETRQDGNTEQMIFDIPTVLAYVSQFMTLEVGDVVITGTPDGVGPLSRGDRVEVEVEGIGVLVTHIG</sequence>
<dbReference type="Gene3D" id="2.30.30.370">
    <property type="entry name" value="FAH"/>
    <property type="match status" value="1"/>
</dbReference>